<dbReference type="AlphaFoldDB" id="A0A316TW53"/>
<evidence type="ECO:0000313" key="3">
    <source>
        <dbReference type="EMBL" id="PWN07599.1"/>
    </source>
</evidence>
<reference evidence="3 4" key="1">
    <citation type="submission" date="2018-05" db="EMBL/GenBank/DDBJ databases">
        <title>Rhodohalobacter halophilus gen. nov., sp. nov., a moderately halophilic member of the family Balneolaceae.</title>
        <authorList>
            <person name="Liu Z.-W."/>
        </authorList>
    </citation>
    <scope>NUCLEOTIDE SEQUENCE [LARGE SCALE GENOMIC DNA]</scope>
    <source>
        <strain evidence="3 4">8A47</strain>
    </source>
</reference>
<dbReference type="Gene3D" id="1.10.287.1490">
    <property type="match status" value="1"/>
</dbReference>
<accession>A0A316TW53</accession>
<keyword evidence="1" id="KW-0175">Coiled coil</keyword>
<evidence type="ECO:0000256" key="1">
    <source>
        <dbReference type="SAM" id="Coils"/>
    </source>
</evidence>
<sequence length="391" mass="44495">MFVSTATVTAQQSDYQIQQEFRSEYNTLSERIENAATPDELIELSLDIDEFEANYSEYASIIDAALYPETMNDRISSLRSRYSVNLDNLRALQESDQRIRELMGQVDEFRNQLATMDEEVADLKEQIDRASANERQQAALIRQYRQNIEQRDEFVSDFLQDLLQRYETMDSATQTDVASAAEQMDSNPVDVLKNIISEYTQNADQDSELSAPDFVRMRAQHGYFLNVWDTIGERLASTFSPDNPVEARQEVTDMLSAWQASIDNKLWNALSTEFNQNGIELSPFTSPESFNSSLNSYVDEAMNISMESSSEENYEIYRNFSSYWNNTVKGQWGELLINGNILSAEDMAAIDVKLNTWGENAVPSSNLMFILFLVSLAVIIGLIVLLVTKKG</sequence>
<proteinExistence type="predicted"/>
<dbReference type="Proteomes" id="UP000245533">
    <property type="component" value="Unassembled WGS sequence"/>
</dbReference>
<organism evidence="3 4">
    <name type="scientific">Rhodohalobacter mucosus</name>
    <dbReference type="NCBI Taxonomy" id="2079485"/>
    <lineage>
        <taxon>Bacteria</taxon>
        <taxon>Pseudomonadati</taxon>
        <taxon>Balneolota</taxon>
        <taxon>Balneolia</taxon>
        <taxon>Balneolales</taxon>
        <taxon>Balneolaceae</taxon>
        <taxon>Rhodohalobacter</taxon>
    </lineage>
</organism>
<comment type="caution">
    <text evidence="3">The sequence shown here is derived from an EMBL/GenBank/DDBJ whole genome shotgun (WGS) entry which is preliminary data.</text>
</comment>
<protein>
    <submittedName>
        <fullName evidence="3">Uncharacterized protein</fullName>
    </submittedName>
</protein>
<keyword evidence="2" id="KW-0472">Membrane</keyword>
<name>A0A316TW53_9BACT</name>
<feature type="coiled-coil region" evidence="1">
    <location>
        <begin position="92"/>
        <end position="133"/>
    </location>
</feature>
<keyword evidence="2" id="KW-1133">Transmembrane helix</keyword>
<evidence type="ECO:0000313" key="4">
    <source>
        <dbReference type="Proteomes" id="UP000245533"/>
    </source>
</evidence>
<dbReference type="EMBL" id="QGGB01000003">
    <property type="protein sequence ID" value="PWN07599.1"/>
    <property type="molecule type" value="Genomic_DNA"/>
</dbReference>
<feature type="transmembrane region" description="Helical" evidence="2">
    <location>
        <begin position="367"/>
        <end position="387"/>
    </location>
</feature>
<keyword evidence="4" id="KW-1185">Reference proteome</keyword>
<gene>
    <name evidence="3" type="ORF">DDZ15_04905</name>
</gene>
<evidence type="ECO:0000256" key="2">
    <source>
        <dbReference type="SAM" id="Phobius"/>
    </source>
</evidence>
<keyword evidence="2" id="KW-0812">Transmembrane</keyword>